<dbReference type="EMBL" id="WNXQ01000001">
    <property type="protein sequence ID" value="MWB76562.1"/>
    <property type="molecule type" value="Genomic_DNA"/>
</dbReference>
<feature type="domain" description="Metalloprotease TldD/E N-terminal" evidence="2">
    <location>
        <begin position="29"/>
        <end position="93"/>
    </location>
</feature>
<dbReference type="GO" id="GO:0005829">
    <property type="term" value="C:cytosol"/>
    <property type="evidence" value="ECO:0007669"/>
    <property type="project" value="TreeGrafter"/>
</dbReference>
<feature type="domain" description="Metalloprotease TldD/E C-terminal" evidence="3">
    <location>
        <begin position="234"/>
        <end position="450"/>
    </location>
</feature>
<dbReference type="GO" id="GO:0006508">
    <property type="term" value="P:proteolysis"/>
    <property type="evidence" value="ECO:0007669"/>
    <property type="project" value="InterPro"/>
</dbReference>
<organism evidence="5 6">
    <name type="scientific">Pseudooceanicola pacificus</name>
    <dbReference type="NCBI Taxonomy" id="2676438"/>
    <lineage>
        <taxon>Bacteria</taxon>
        <taxon>Pseudomonadati</taxon>
        <taxon>Pseudomonadota</taxon>
        <taxon>Alphaproteobacteria</taxon>
        <taxon>Rhodobacterales</taxon>
        <taxon>Paracoccaceae</taxon>
        <taxon>Pseudooceanicola</taxon>
    </lineage>
</organism>
<proteinExistence type="inferred from homology"/>
<accession>A0A844WA83</accession>
<dbReference type="InterPro" id="IPR035068">
    <property type="entry name" value="TldD/PmbA_N"/>
</dbReference>
<dbReference type="Gene3D" id="3.30.2290.10">
    <property type="entry name" value="PmbA/TldD superfamily"/>
    <property type="match status" value="1"/>
</dbReference>
<dbReference type="InterPro" id="IPR047657">
    <property type="entry name" value="PmbA"/>
</dbReference>
<evidence type="ECO:0000259" key="3">
    <source>
        <dbReference type="Pfam" id="PF19289"/>
    </source>
</evidence>
<name>A0A844WA83_9RHOB</name>
<dbReference type="InterPro" id="IPR045569">
    <property type="entry name" value="Metalloprtase-TldD/E_C"/>
</dbReference>
<comment type="similarity">
    <text evidence="1">Belongs to the peptidase U62 family.</text>
</comment>
<dbReference type="Proteomes" id="UP000443843">
    <property type="component" value="Unassembled WGS sequence"/>
</dbReference>
<evidence type="ECO:0000313" key="5">
    <source>
        <dbReference type="EMBL" id="MWB76562.1"/>
    </source>
</evidence>
<dbReference type="RefSeq" id="WP_160380707.1">
    <property type="nucleotide sequence ID" value="NZ_WNXQ01000001.1"/>
</dbReference>
<dbReference type="PANTHER" id="PTHR43421">
    <property type="entry name" value="METALLOPROTEASE PMBA"/>
    <property type="match status" value="1"/>
</dbReference>
<protein>
    <submittedName>
        <fullName evidence="5">TldD/PmbA family protein</fullName>
    </submittedName>
</protein>
<dbReference type="PANTHER" id="PTHR43421:SF1">
    <property type="entry name" value="METALLOPROTEASE PMBA"/>
    <property type="match status" value="1"/>
</dbReference>
<dbReference type="InterPro" id="IPR036059">
    <property type="entry name" value="TldD/PmbA_sf"/>
</dbReference>
<dbReference type="Pfam" id="PF19289">
    <property type="entry name" value="PmbA_TldD_3rd"/>
    <property type="match status" value="1"/>
</dbReference>
<evidence type="ECO:0000259" key="2">
    <source>
        <dbReference type="Pfam" id="PF01523"/>
    </source>
</evidence>
<keyword evidence="6" id="KW-1185">Reference proteome</keyword>
<dbReference type="GO" id="GO:0008237">
    <property type="term" value="F:metallopeptidase activity"/>
    <property type="evidence" value="ECO:0007669"/>
    <property type="project" value="InterPro"/>
</dbReference>
<dbReference type="SUPFAM" id="SSF111283">
    <property type="entry name" value="Putative modulator of DNA gyrase, PmbA/TldD"/>
    <property type="match status" value="1"/>
</dbReference>
<evidence type="ECO:0000313" key="6">
    <source>
        <dbReference type="Proteomes" id="UP000443843"/>
    </source>
</evidence>
<dbReference type="Pfam" id="PF19290">
    <property type="entry name" value="PmbA_TldD_2nd"/>
    <property type="match status" value="1"/>
</dbReference>
<dbReference type="AlphaFoldDB" id="A0A844WA83"/>
<dbReference type="Pfam" id="PF01523">
    <property type="entry name" value="PmbA_TldD_1st"/>
    <property type="match status" value="1"/>
</dbReference>
<dbReference type="InterPro" id="IPR002510">
    <property type="entry name" value="Metalloprtase-TldD/E_N"/>
</dbReference>
<sequence>MTTPDQTAPLSDIAAALIAAARKAGAGEADVLVRRGTSISVDVRAGALEQAERSEGIEMGLRVLIGQRQACVSASDIRAETMQAVAERAVAMAREAPEDKWIGLADPSQLATETPDLDLCDPAGPPLPAELEEAALRAEAAALAVEGVSQAQGASASYSASESHLAATNGFSAAMARSSGSISCSAIAGTGTGMERDHDFDHRIYRADLRAPEEIGERAAQRAVERLGARKPQTGAYPVLFDERISSSIIGHLLGAVNGGAIARGASFLRGSLGERILPAGLSVIEDAHRPRVFGSRPFDGEGLATGQRDIVRDGMLCGWTLDLANARKLGMAPTGNGARGLSSPPSPAAWNVALTQGSASRADLMRDMGTGLLVTSMIGSTINPNTGDYSRGASGFWVENGEPVYPVNECTIAGNLRDMFLNMVPANDARAWMSHVVPSLLIEGLTLAGQ</sequence>
<evidence type="ECO:0000259" key="4">
    <source>
        <dbReference type="Pfam" id="PF19290"/>
    </source>
</evidence>
<gene>
    <name evidence="5" type="ORF">GLS40_00835</name>
</gene>
<evidence type="ECO:0000256" key="1">
    <source>
        <dbReference type="ARBA" id="ARBA00005836"/>
    </source>
</evidence>
<reference evidence="5 6" key="1">
    <citation type="submission" date="2019-11" db="EMBL/GenBank/DDBJ databases">
        <title>Pseudooceanicola pacifica sp. nov., isolated from deep-sea sediment of the Pacific Ocean.</title>
        <authorList>
            <person name="Lyu L."/>
        </authorList>
    </citation>
    <scope>NUCLEOTIDE SEQUENCE [LARGE SCALE GENOMIC DNA]</scope>
    <source>
        <strain evidence="5 6">216_PA32_1</strain>
    </source>
</reference>
<feature type="domain" description="Metalloprotease TldD/E central" evidence="4">
    <location>
        <begin position="127"/>
        <end position="227"/>
    </location>
</feature>
<comment type="caution">
    <text evidence="5">The sequence shown here is derived from an EMBL/GenBank/DDBJ whole genome shotgun (WGS) entry which is preliminary data.</text>
</comment>
<dbReference type="InterPro" id="IPR045570">
    <property type="entry name" value="Metalloprtase-TldD/E_cen_dom"/>
</dbReference>